<dbReference type="PIRSF" id="PIRSF017082">
    <property type="entry name" value="YflP"/>
    <property type="match status" value="1"/>
</dbReference>
<dbReference type="PANTHER" id="PTHR42928">
    <property type="entry name" value="TRICARBOXYLATE-BINDING PROTEIN"/>
    <property type="match status" value="1"/>
</dbReference>
<proteinExistence type="inferred from homology"/>
<dbReference type="AlphaFoldDB" id="A0A2G7T2F2"/>
<evidence type="ECO:0000256" key="2">
    <source>
        <dbReference type="SAM" id="SignalP"/>
    </source>
</evidence>
<keyword evidence="2" id="KW-0732">Signal</keyword>
<dbReference type="Gene3D" id="3.40.190.150">
    <property type="entry name" value="Bordetella uptake gene, domain 1"/>
    <property type="match status" value="1"/>
</dbReference>
<evidence type="ECO:0000313" key="3">
    <source>
        <dbReference type="EMBL" id="PII33273.1"/>
    </source>
</evidence>
<organism evidence="3">
    <name type="scientific">Chryseobacterium sp. B5</name>
    <dbReference type="NCBI Taxonomy" id="2050562"/>
    <lineage>
        <taxon>Bacteria</taxon>
        <taxon>Pseudomonadati</taxon>
        <taxon>Bacteroidota</taxon>
        <taxon>Flavobacteriia</taxon>
        <taxon>Flavobacteriales</taxon>
        <taxon>Weeksellaceae</taxon>
        <taxon>Chryseobacterium group</taxon>
        <taxon>Chryseobacterium</taxon>
    </lineage>
</organism>
<dbReference type="CDD" id="cd07012">
    <property type="entry name" value="PBP2_Bug_TTT"/>
    <property type="match status" value="1"/>
</dbReference>
<dbReference type="InterPro" id="IPR042100">
    <property type="entry name" value="Bug_dom1"/>
</dbReference>
<comment type="caution">
    <text evidence="3">The sequence shown here is derived from an EMBL/GenBank/DDBJ whole genome shotgun (WGS) entry which is preliminary data.</text>
</comment>
<evidence type="ECO:0000256" key="1">
    <source>
        <dbReference type="ARBA" id="ARBA00006987"/>
    </source>
</evidence>
<dbReference type="InterPro" id="IPR005064">
    <property type="entry name" value="BUG"/>
</dbReference>
<dbReference type="SUPFAM" id="SSF53850">
    <property type="entry name" value="Periplasmic binding protein-like II"/>
    <property type="match status" value="1"/>
</dbReference>
<accession>A0A2G7T2F2</accession>
<evidence type="ECO:0008006" key="4">
    <source>
        <dbReference type="Google" id="ProtNLM"/>
    </source>
</evidence>
<name>A0A2G7T2F2_9FLAO</name>
<protein>
    <recommendedName>
        <fullName evidence="4">Tripartite tricarboxylate transporter substrate binding protein</fullName>
    </recommendedName>
</protein>
<sequence>MPVPPSNRRQWLAMGTALISLSCAASAASTTYPSKPLRILVPYAAGGASDNIARQIAAAITGQTGQAVVVDNRPGGSGVIAVQALQAAPADGHTFAVFDPSVASMNPFLFKKLAYDPERALVPVTVLARNPIALVALPSFPAGSVRELVAHARSHGDLSYASTGNGNGTNLAMEMFLAGSAIQMVHVPYKGSAPAMQALLAGQVPVFMSDLPTVVPYARSGKVRVIAVTGGRRSPHLPDVPTFAEAGARGVEIANHFSAFVAGGTPAAVVEQLNAVLHKALADPRLQKNFSEMALEVSPSTPQQLQAMVRDDSEKYGAVIRRLNLSID</sequence>
<dbReference type="PANTHER" id="PTHR42928:SF5">
    <property type="entry name" value="BLR1237 PROTEIN"/>
    <property type="match status" value="1"/>
</dbReference>
<dbReference type="EMBL" id="PEKC01000148">
    <property type="protein sequence ID" value="PII33273.1"/>
    <property type="molecule type" value="Genomic_DNA"/>
</dbReference>
<comment type="similarity">
    <text evidence="1">Belongs to the UPF0065 (bug) family.</text>
</comment>
<reference evidence="3" key="1">
    <citation type="submission" date="2017-10" db="EMBL/GenBank/DDBJ databases">
        <title>Chryseobacterium sp. B5 is a hydrocarbonoclastic and plant growth promoting bacterium.</title>
        <authorList>
            <person name="Thijs S."/>
            <person name="Gkorezis P."/>
            <person name="Van Hamme J."/>
        </authorList>
    </citation>
    <scope>NUCLEOTIDE SEQUENCE</scope>
    <source>
        <strain evidence="3">B5</strain>
    </source>
</reference>
<dbReference type="Pfam" id="PF03401">
    <property type="entry name" value="TctC"/>
    <property type="match status" value="1"/>
</dbReference>
<gene>
    <name evidence="3" type="ORF">CTI11_24480</name>
</gene>
<feature type="signal peptide" evidence="2">
    <location>
        <begin position="1"/>
        <end position="27"/>
    </location>
</feature>
<feature type="chain" id="PRO_5013721576" description="Tripartite tricarboxylate transporter substrate binding protein" evidence="2">
    <location>
        <begin position="28"/>
        <end position="328"/>
    </location>
</feature>
<dbReference type="Gene3D" id="3.40.190.10">
    <property type="entry name" value="Periplasmic binding protein-like II"/>
    <property type="match status" value="1"/>
</dbReference>